<dbReference type="InterPro" id="IPR026579">
    <property type="entry name" value="FtsQ"/>
</dbReference>
<evidence type="ECO:0000256" key="6">
    <source>
        <dbReference type="SAM" id="MobiDB-lite"/>
    </source>
</evidence>
<proteinExistence type="predicted"/>
<feature type="compositionally biased region" description="Low complexity" evidence="6">
    <location>
        <begin position="347"/>
        <end position="360"/>
    </location>
</feature>
<feature type="region of interest" description="Disordered" evidence="6">
    <location>
        <begin position="311"/>
        <end position="360"/>
    </location>
</feature>
<keyword evidence="2 7" id="KW-0132">Cell division</keyword>
<name>A0A1T4N0N5_9BACT</name>
<keyword evidence="8" id="KW-1185">Reference proteome</keyword>
<evidence type="ECO:0000256" key="3">
    <source>
        <dbReference type="ARBA" id="ARBA00022692"/>
    </source>
</evidence>
<dbReference type="GO" id="GO:0090529">
    <property type="term" value="P:cell septum assembly"/>
    <property type="evidence" value="ECO:0007669"/>
    <property type="project" value="InterPro"/>
</dbReference>
<evidence type="ECO:0000256" key="1">
    <source>
        <dbReference type="ARBA" id="ARBA00022475"/>
    </source>
</evidence>
<keyword evidence="4" id="KW-0472">Membrane</keyword>
<organism evidence="7 8">
    <name type="scientific">Sediminibacterium ginsengisoli</name>
    <dbReference type="NCBI Taxonomy" id="413434"/>
    <lineage>
        <taxon>Bacteria</taxon>
        <taxon>Pseudomonadati</taxon>
        <taxon>Bacteroidota</taxon>
        <taxon>Chitinophagia</taxon>
        <taxon>Chitinophagales</taxon>
        <taxon>Chitinophagaceae</taxon>
        <taxon>Sediminibacterium</taxon>
    </lineage>
</organism>
<evidence type="ECO:0000256" key="2">
    <source>
        <dbReference type="ARBA" id="ARBA00022618"/>
    </source>
</evidence>
<gene>
    <name evidence="7" type="ORF">SAMN04488132_10442</name>
</gene>
<feature type="compositionally biased region" description="Polar residues" evidence="6">
    <location>
        <begin position="317"/>
        <end position="339"/>
    </location>
</feature>
<sequence>MKKMSWKKRVLQVIWLLAGIGTIVLLGAAMQKKSQRKCEDVQIEIAGAEHHMFIDEKDVLQLVNARGPVKGLPVSAVNLRQLETGMEKNPWVKNAELYFDNGQVLQVKIEEREPVARVFTAQGSSFYLDSGGLRLPLSEKMSARVPVFTGFPSDKAKLSKPDSALLEDVVKLSRYIVADSFWMAHVSQVDITPHATFELIPAIGDHIVALGDAEEIDSKFSRLYTFYKKAWLQQGMNKYEKVDVQYANQVVAVKRGTAKKLVDSAAAAKAIESLLKGTAVADSSTVVVAAPPAKDSAVVKKMAAPVVKQPVKEKTISKTNAPLNNKQNNKTLSKQQSVKSGKKTKPAAKTNKPKAVMQKK</sequence>
<dbReference type="Proteomes" id="UP000190888">
    <property type="component" value="Unassembled WGS sequence"/>
</dbReference>
<keyword evidence="4" id="KW-1133">Transmembrane helix</keyword>
<protein>
    <submittedName>
        <fullName evidence="7">Cell division protein FtsQ</fullName>
    </submittedName>
</protein>
<keyword evidence="1" id="KW-1003">Cell membrane</keyword>
<evidence type="ECO:0000256" key="5">
    <source>
        <dbReference type="ARBA" id="ARBA00023306"/>
    </source>
</evidence>
<evidence type="ECO:0000313" key="8">
    <source>
        <dbReference type="Proteomes" id="UP000190888"/>
    </source>
</evidence>
<keyword evidence="5" id="KW-0131">Cell cycle</keyword>
<reference evidence="7 8" key="1">
    <citation type="submission" date="2017-02" db="EMBL/GenBank/DDBJ databases">
        <authorList>
            <person name="Peterson S.W."/>
        </authorList>
    </citation>
    <scope>NUCLEOTIDE SEQUENCE [LARGE SCALE GENOMIC DNA]</scope>
    <source>
        <strain evidence="7 8">DSM 22335</strain>
    </source>
</reference>
<evidence type="ECO:0000313" key="7">
    <source>
        <dbReference type="EMBL" id="SJZ72920.1"/>
    </source>
</evidence>
<dbReference type="PANTHER" id="PTHR35851:SF1">
    <property type="entry name" value="CELL DIVISION PROTEIN FTSQ"/>
    <property type="match status" value="1"/>
</dbReference>
<keyword evidence="3" id="KW-0812">Transmembrane</keyword>
<dbReference type="EMBL" id="FUWH01000004">
    <property type="protein sequence ID" value="SJZ72920.1"/>
    <property type="molecule type" value="Genomic_DNA"/>
</dbReference>
<dbReference type="AlphaFoldDB" id="A0A1T4N0N5"/>
<evidence type="ECO:0000256" key="4">
    <source>
        <dbReference type="ARBA" id="ARBA00022989"/>
    </source>
</evidence>
<dbReference type="STRING" id="413434.SAMN04488132_10442"/>
<accession>A0A1T4N0N5</accession>
<dbReference type="PANTHER" id="PTHR35851">
    <property type="entry name" value="CELL DIVISION PROTEIN FTSQ"/>
    <property type="match status" value="1"/>
</dbReference>